<keyword evidence="2" id="KW-1185">Reference proteome</keyword>
<dbReference type="EMBL" id="PYAW01000004">
    <property type="protein sequence ID" value="PSL45553.1"/>
    <property type="molecule type" value="Genomic_DNA"/>
</dbReference>
<dbReference type="AlphaFoldDB" id="A0A2P8HH51"/>
<sequence length="126" mass="14281">MVYFCSGMNNLELLEEERLLPMLEEAGIVVSGENFQLPEIFLMEMTAISDHLTELESDPDEKVFGILKTAVVAAEEEMLEEAAEAVNGYDPTNADAAVLEKLKIFYFKRKFLLQIKERVSIFASRN</sequence>
<name>A0A2P8HH51_CHINA</name>
<protein>
    <submittedName>
        <fullName evidence="1">Uncharacterized protein</fullName>
    </submittedName>
</protein>
<comment type="caution">
    <text evidence="1">The sequence shown here is derived from an EMBL/GenBank/DDBJ whole genome shotgun (WGS) entry which is preliminary data.</text>
</comment>
<gene>
    <name evidence="1" type="ORF">CLV51_104258</name>
</gene>
<proteinExistence type="predicted"/>
<accession>A0A2P8HH51</accession>
<evidence type="ECO:0000313" key="2">
    <source>
        <dbReference type="Proteomes" id="UP000240971"/>
    </source>
</evidence>
<organism evidence="1 2">
    <name type="scientific">Chitinophaga niastensis</name>
    <dbReference type="NCBI Taxonomy" id="536980"/>
    <lineage>
        <taxon>Bacteria</taxon>
        <taxon>Pseudomonadati</taxon>
        <taxon>Bacteroidota</taxon>
        <taxon>Chitinophagia</taxon>
        <taxon>Chitinophagales</taxon>
        <taxon>Chitinophagaceae</taxon>
        <taxon>Chitinophaga</taxon>
    </lineage>
</organism>
<evidence type="ECO:0000313" key="1">
    <source>
        <dbReference type="EMBL" id="PSL45553.1"/>
    </source>
</evidence>
<dbReference type="Proteomes" id="UP000240971">
    <property type="component" value="Unassembled WGS sequence"/>
</dbReference>
<reference evidence="1 2" key="1">
    <citation type="submission" date="2018-03" db="EMBL/GenBank/DDBJ databases">
        <title>Genomic Encyclopedia of Archaeal and Bacterial Type Strains, Phase II (KMG-II): from individual species to whole genera.</title>
        <authorList>
            <person name="Goeker M."/>
        </authorList>
    </citation>
    <scope>NUCLEOTIDE SEQUENCE [LARGE SCALE GENOMIC DNA]</scope>
    <source>
        <strain evidence="1 2">DSM 24859</strain>
    </source>
</reference>